<sequence length="125" mass="14986">MHSSTDADGDLSPEFIFLVLMKFIWISLQRHFSTCYQRFNGRTLYKNPVYVYDRRTKQLDQKELFDCALYSITKDQQQTQERWSQEWEEGLRWDDTHFPIQSTRVLRDDTKKKIGQEVVITAVSI</sequence>
<accession>A0ABR0A3N1</accession>
<name>A0ABR0A3N1_9CRUS</name>
<keyword evidence="1" id="KW-1133">Transmembrane helix</keyword>
<evidence type="ECO:0000313" key="3">
    <source>
        <dbReference type="Proteomes" id="UP001234178"/>
    </source>
</evidence>
<reference evidence="2 3" key="1">
    <citation type="journal article" date="2023" name="Nucleic Acids Res.">
        <title>The hologenome of Daphnia magna reveals possible DNA methylation and microbiome-mediated evolution of the host genome.</title>
        <authorList>
            <person name="Chaturvedi A."/>
            <person name="Li X."/>
            <person name="Dhandapani V."/>
            <person name="Marshall H."/>
            <person name="Kissane S."/>
            <person name="Cuenca-Cambronero M."/>
            <person name="Asole G."/>
            <person name="Calvet F."/>
            <person name="Ruiz-Romero M."/>
            <person name="Marangio P."/>
            <person name="Guigo R."/>
            <person name="Rago D."/>
            <person name="Mirbahai L."/>
            <person name="Eastwood N."/>
            <person name="Colbourne J.K."/>
            <person name="Zhou J."/>
            <person name="Mallon E."/>
            <person name="Orsini L."/>
        </authorList>
    </citation>
    <scope>NUCLEOTIDE SEQUENCE [LARGE SCALE GENOMIC DNA]</scope>
    <source>
        <strain evidence="2">LRV0_1</strain>
    </source>
</reference>
<keyword evidence="3" id="KW-1185">Reference proteome</keyword>
<evidence type="ECO:0000256" key="1">
    <source>
        <dbReference type="SAM" id="Phobius"/>
    </source>
</evidence>
<keyword evidence="1" id="KW-0472">Membrane</keyword>
<evidence type="ECO:0000313" key="2">
    <source>
        <dbReference type="EMBL" id="KAK4019751.1"/>
    </source>
</evidence>
<keyword evidence="1" id="KW-0812">Transmembrane</keyword>
<organism evidence="2 3">
    <name type="scientific">Daphnia magna</name>
    <dbReference type="NCBI Taxonomy" id="35525"/>
    <lineage>
        <taxon>Eukaryota</taxon>
        <taxon>Metazoa</taxon>
        <taxon>Ecdysozoa</taxon>
        <taxon>Arthropoda</taxon>
        <taxon>Crustacea</taxon>
        <taxon>Branchiopoda</taxon>
        <taxon>Diplostraca</taxon>
        <taxon>Cladocera</taxon>
        <taxon>Anomopoda</taxon>
        <taxon>Daphniidae</taxon>
        <taxon>Daphnia</taxon>
    </lineage>
</organism>
<gene>
    <name evidence="2" type="ORF">OUZ56_001759</name>
</gene>
<dbReference type="EMBL" id="JAOYFB010000036">
    <property type="protein sequence ID" value="KAK4019751.1"/>
    <property type="molecule type" value="Genomic_DNA"/>
</dbReference>
<comment type="caution">
    <text evidence="2">The sequence shown here is derived from an EMBL/GenBank/DDBJ whole genome shotgun (WGS) entry which is preliminary data.</text>
</comment>
<protein>
    <submittedName>
        <fullName evidence="2">Uncharacterized protein</fullName>
    </submittedName>
</protein>
<proteinExistence type="predicted"/>
<dbReference type="Proteomes" id="UP001234178">
    <property type="component" value="Unassembled WGS sequence"/>
</dbReference>
<feature type="transmembrane region" description="Helical" evidence="1">
    <location>
        <begin position="15"/>
        <end position="32"/>
    </location>
</feature>